<protein>
    <submittedName>
        <fullName evidence="2">Uncharacterized protein</fullName>
    </submittedName>
</protein>
<feature type="non-terminal residue" evidence="2">
    <location>
        <position position="192"/>
    </location>
</feature>
<dbReference type="AlphaFoldDB" id="A0A0F8ZXU8"/>
<gene>
    <name evidence="2" type="ORF">LCGC14_2720540</name>
</gene>
<sequence>MPRIRRFHPISHEFNRDPEVRELRRRFGDWMALAWQEMLSIGDKNDGRIKGERAEIAETLAHVSLTLYPKKAARRVDEALDFMAGRGWVEIQKGAILVRKHRDYHKTREHKESHAGTKEASSFLPSLPSFLPKDKKGTKGALSSRAEMTPVELMESWNEICGSEGLPRLEEFTNGRQTTARRRLKRYPKVEF</sequence>
<name>A0A0F8ZXU8_9ZZZZ</name>
<feature type="region of interest" description="Disordered" evidence="1">
    <location>
        <begin position="107"/>
        <end position="146"/>
    </location>
</feature>
<evidence type="ECO:0000313" key="2">
    <source>
        <dbReference type="EMBL" id="KKK90685.1"/>
    </source>
</evidence>
<organism evidence="2">
    <name type="scientific">marine sediment metagenome</name>
    <dbReference type="NCBI Taxonomy" id="412755"/>
    <lineage>
        <taxon>unclassified sequences</taxon>
        <taxon>metagenomes</taxon>
        <taxon>ecological metagenomes</taxon>
    </lineage>
</organism>
<proteinExistence type="predicted"/>
<evidence type="ECO:0000256" key="1">
    <source>
        <dbReference type="SAM" id="MobiDB-lite"/>
    </source>
</evidence>
<dbReference type="EMBL" id="LAZR01048986">
    <property type="protein sequence ID" value="KKK90685.1"/>
    <property type="molecule type" value="Genomic_DNA"/>
</dbReference>
<reference evidence="2" key="1">
    <citation type="journal article" date="2015" name="Nature">
        <title>Complex archaea that bridge the gap between prokaryotes and eukaryotes.</title>
        <authorList>
            <person name="Spang A."/>
            <person name="Saw J.H."/>
            <person name="Jorgensen S.L."/>
            <person name="Zaremba-Niedzwiedzka K."/>
            <person name="Martijn J."/>
            <person name="Lind A.E."/>
            <person name="van Eijk R."/>
            <person name="Schleper C."/>
            <person name="Guy L."/>
            <person name="Ettema T.J."/>
        </authorList>
    </citation>
    <scope>NUCLEOTIDE SEQUENCE</scope>
</reference>
<accession>A0A0F8ZXU8</accession>
<feature type="compositionally biased region" description="Low complexity" evidence="1">
    <location>
        <begin position="121"/>
        <end position="131"/>
    </location>
</feature>
<comment type="caution">
    <text evidence="2">The sequence shown here is derived from an EMBL/GenBank/DDBJ whole genome shotgun (WGS) entry which is preliminary data.</text>
</comment>